<dbReference type="Pfam" id="PF03372">
    <property type="entry name" value="Exo_endo_phos"/>
    <property type="match status" value="1"/>
</dbReference>
<protein>
    <recommendedName>
        <fullName evidence="1">Reverse transcriptase domain-containing protein</fullName>
    </recommendedName>
</protein>
<name>A0A5A7TZS0_CUCMM</name>
<dbReference type="InterPro" id="IPR005135">
    <property type="entry name" value="Endo/exonuclease/phosphatase"/>
</dbReference>
<comment type="caution">
    <text evidence="2">The sequence shown here is derived from an EMBL/GenBank/DDBJ whole genome shotgun (WGS) entry which is preliminary data.</text>
</comment>
<dbReference type="Pfam" id="PF13966">
    <property type="entry name" value="zf-RVT"/>
    <property type="match status" value="1"/>
</dbReference>
<feature type="domain" description="Reverse transcriptase" evidence="1">
    <location>
        <begin position="449"/>
        <end position="709"/>
    </location>
</feature>
<dbReference type="GO" id="GO:0003824">
    <property type="term" value="F:catalytic activity"/>
    <property type="evidence" value="ECO:0007669"/>
    <property type="project" value="InterPro"/>
</dbReference>
<evidence type="ECO:0000313" key="2">
    <source>
        <dbReference type="EMBL" id="KAA0046851.1"/>
    </source>
</evidence>
<dbReference type="PANTHER" id="PTHR33116">
    <property type="entry name" value="REVERSE TRANSCRIPTASE ZINC-BINDING DOMAIN-CONTAINING PROTEIN-RELATED-RELATED"/>
    <property type="match status" value="1"/>
</dbReference>
<evidence type="ECO:0000313" key="3">
    <source>
        <dbReference type="Proteomes" id="UP000321393"/>
    </source>
</evidence>
<dbReference type="AlphaFoldDB" id="A0A5A7TZS0"/>
<dbReference type="InterPro" id="IPR000477">
    <property type="entry name" value="RT_dom"/>
</dbReference>
<dbReference type="EMBL" id="SSTE01013597">
    <property type="protein sequence ID" value="KAA0046851.1"/>
    <property type="molecule type" value="Genomic_DNA"/>
</dbReference>
<accession>A0A5A7TZS0</accession>
<dbReference type="Proteomes" id="UP000321393">
    <property type="component" value="Unassembled WGS sequence"/>
</dbReference>
<evidence type="ECO:0000259" key="1">
    <source>
        <dbReference type="PROSITE" id="PS50878"/>
    </source>
</evidence>
<dbReference type="Gene3D" id="3.60.10.10">
    <property type="entry name" value="Endonuclease/exonuclease/phosphatase"/>
    <property type="match status" value="1"/>
</dbReference>
<dbReference type="InterPro" id="IPR043502">
    <property type="entry name" value="DNA/RNA_pol_sf"/>
</dbReference>
<dbReference type="OrthoDB" id="1409536at2759"/>
<dbReference type="Pfam" id="PF00078">
    <property type="entry name" value="RVT_1"/>
    <property type="match status" value="1"/>
</dbReference>
<dbReference type="PROSITE" id="PS50878">
    <property type="entry name" value="RT_POL"/>
    <property type="match status" value="1"/>
</dbReference>
<gene>
    <name evidence="2" type="ORF">E6C27_scaffold19358G00020</name>
</gene>
<organism evidence="2 3">
    <name type="scientific">Cucumis melo var. makuwa</name>
    <name type="common">Oriental melon</name>
    <dbReference type="NCBI Taxonomy" id="1194695"/>
    <lineage>
        <taxon>Eukaryota</taxon>
        <taxon>Viridiplantae</taxon>
        <taxon>Streptophyta</taxon>
        <taxon>Embryophyta</taxon>
        <taxon>Tracheophyta</taxon>
        <taxon>Spermatophyta</taxon>
        <taxon>Magnoliopsida</taxon>
        <taxon>eudicotyledons</taxon>
        <taxon>Gunneridae</taxon>
        <taxon>Pentapetalae</taxon>
        <taxon>rosids</taxon>
        <taxon>fabids</taxon>
        <taxon>Cucurbitales</taxon>
        <taxon>Cucurbitaceae</taxon>
        <taxon>Benincaseae</taxon>
        <taxon>Cucumis</taxon>
    </lineage>
</organism>
<dbReference type="InterPro" id="IPR036691">
    <property type="entry name" value="Endo/exonu/phosph_ase_sf"/>
</dbReference>
<reference evidence="2 3" key="1">
    <citation type="submission" date="2019-08" db="EMBL/GenBank/DDBJ databases">
        <title>Draft genome sequences of two oriental melons (Cucumis melo L. var makuwa).</title>
        <authorList>
            <person name="Kwon S.-Y."/>
        </authorList>
    </citation>
    <scope>NUCLEOTIDE SEQUENCE [LARGE SCALE GENOMIC DNA]</scope>
    <source>
        <strain evidence="3">cv. SW 3</strain>
        <tissue evidence="2">Leaf</tissue>
    </source>
</reference>
<proteinExistence type="predicted"/>
<dbReference type="InterPro" id="IPR026960">
    <property type="entry name" value="RVT-Znf"/>
</dbReference>
<dbReference type="PANTHER" id="PTHR33116:SF78">
    <property type="entry name" value="OS12G0587133 PROTEIN"/>
    <property type="match status" value="1"/>
</dbReference>
<sequence length="1127" mass="128898">MLPTSGERSSGVKNHWKCNYSCSYSNSGVGRIWVMWKKKRFSFITHVMDEEFVKGTLTDLLFGVCVEVICVYASNSHSERRFLWRLLFEITSAWSSLGVVMGDFNAIRVHSEAFGGSPIQGEMEEFDLAIRDADLVEPSVQGNWFTWTSKVQGSGMLRRLDRVLVNDEWLSAWPTMRINVLPWGISDHSPILFYPSFQVNSRVVSFRFFNHWVEEPSFIEVVARMWSRHEGVSLLVSLMRNLHHLKPILRRQFGRHIKSLSEEVHIAKEAMDIAQREVERNPLSDVLSRQASLATETFWTAVRLEEASLRQKSKVRWLNLGDQNTAFFHRSVRSRLSRNSLLSLVDSDGSRVSSHDGVAQMAVNYFSNSLGSQEIGYRELSPIIDDIVQFQWSEECCQALQLPISREEVRRVLFSMDSGKAPGPDGFSVGFYKGAWSVVGEDFCNAVLHFFETCYLPIGVNATAITLIPKHIGAERLEDFRPISCCNVLYKCISKILADRLRLWLPSFISSNQSAFIPGRSIIENILLCQELVGGYHLNSGKPRCTLKVDLQKAYDSVNWDFLFGLLIAIGTPLKFVSWIRACVTSSMFSIMINGSLEGFFNGRKGLRQGDPLSPFLFVMVMEVLSRMLNKIPQSFRFHHRCEKVKLTHLTFADDLMIFCAADELSISFIRECLQKFGEFSGLFANPRKSSIFVVGVNNEYASHLAACIGCSWKSPCSLSWPSSSHWWLRSIDCAPLIQRITSRIRSWTARVLSFAGRLQLVRSVLRSLQVYWASVFVLPAYVHNEVDKILRSYLWRGKEEGRGGIKVAWVDVCLPFEEGGLGIRDGPSWNIANTLKILLTNLGSLWVAWMEAYILKGKSLWDVDSRVGRSWCLRAILRKREKMKHHVGERVLYDAASRREAKLSDFIDPNGEWLWPRVSLELIDLWERVQEVSPCLSVSDSWVWVPGRQGGFSIASAWEAICPRGGRVLWDGLLWGGGNIPKHSFCAWLAIKDRLDTRDRLHRWDSSIPLSCILCQGGVESRDHLFFSCPFGGDVWSRVFQIMESSHRIGHWGVELSWICHRGIGKGVRRKLWRVLWCATIYFIWNERNHRLHGGRARDPIILFHLICTWIRARAGSWREDAHLPF</sequence>
<dbReference type="CDD" id="cd01650">
    <property type="entry name" value="RT_nLTR_like"/>
    <property type="match status" value="1"/>
</dbReference>
<dbReference type="SUPFAM" id="SSF56219">
    <property type="entry name" value="DNase I-like"/>
    <property type="match status" value="1"/>
</dbReference>
<dbReference type="SUPFAM" id="SSF56672">
    <property type="entry name" value="DNA/RNA polymerases"/>
    <property type="match status" value="1"/>
</dbReference>